<dbReference type="EMBL" id="BOMB01000008">
    <property type="protein sequence ID" value="GID10658.1"/>
    <property type="molecule type" value="Genomic_DNA"/>
</dbReference>
<evidence type="ECO:0000313" key="3">
    <source>
        <dbReference type="Proteomes" id="UP000612808"/>
    </source>
</evidence>
<evidence type="ECO:0000256" key="1">
    <source>
        <dbReference type="SAM" id="MobiDB-lite"/>
    </source>
</evidence>
<dbReference type="RefSeq" id="WP_203656008.1">
    <property type="nucleotide sequence ID" value="NZ_BAAAZM010000003.1"/>
</dbReference>
<dbReference type="AlphaFoldDB" id="A0A8J3IXU9"/>
<feature type="region of interest" description="Disordered" evidence="1">
    <location>
        <begin position="1"/>
        <end position="34"/>
    </location>
</feature>
<feature type="compositionally biased region" description="Pro residues" evidence="1">
    <location>
        <begin position="22"/>
        <end position="31"/>
    </location>
</feature>
<name>A0A8J3IXU9_9ACTN</name>
<dbReference type="Proteomes" id="UP000612808">
    <property type="component" value="Unassembled WGS sequence"/>
</dbReference>
<reference evidence="2" key="1">
    <citation type="submission" date="2021-01" db="EMBL/GenBank/DDBJ databases">
        <title>Whole genome shotgun sequence of Actinocatenispora rupis NBRC 107355.</title>
        <authorList>
            <person name="Komaki H."/>
            <person name="Tamura T."/>
        </authorList>
    </citation>
    <scope>NUCLEOTIDE SEQUENCE</scope>
    <source>
        <strain evidence="2">NBRC 107355</strain>
    </source>
</reference>
<feature type="compositionally biased region" description="Pro residues" evidence="1">
    <location>
        <begin position="1"/>
        <end position="13"/>
    </location>
</feature>
<protein>
    <submittedName>
        <fullName evidence="2">Uncharacterized protein</fullName>
    </submittedName>
</protein>
<dbReference type="InterPro" id="IPR045596">
    <property type="entry name" value="DUF6459"/>
</dbReference>
<organism evidence="2 3">
    <name type="scientific">Actinocatenispora rupis</name>
    <dbReference type="NCBI Taxonomy" id="519421"/>
    <lineage>
        <taxon>Bacteria</taxon>
        <taxon>Bacillati</taxon>
        <taxon>Actinomycetota</taxon>
        <taxon>Actinomycetes</taxon>
        <taxon>Micromonosporales</taxon>
        <taxon>Micromonosporaceae</taxon>
        <taxon>Actinocatenispora</taxon>
    </lineage>
</organism>
<evidence type="ECO:0000313" key="2">
    <source>
        <dbReference type="EMBL" id="GID10658.1"/>
    </source>
</evidence>
<comment type="caution">
    <text evidence="2">The sequence shown here is derived from an EMBL/GenBank/DDBJ whole genome shotgun (WGS) entry which is preliminary data.</text>
</comment>
<keyword evidence="3" id="KW-1185">Reference proteome</keyword>
<proteinExistence type="predicted"/>
<accession>A0A8J3IXU9</accession>
<gene>
    <name evidence="2" type="ORF">Aru02nite_15470</name>
</gene>
<dbReference type="Pfam" id="PF20060">
    <property type="entry name" value="DUF6459"/>
    <property type="match status" value="1"/>
</dbReference>
<sequence length="167" mass="18574">MTVPIPVAPPVPLHPRLRVVPAPDPDPPYDPEPYWERPRLRAVPEQLPIEWAGRSRRGRAGAAGPAEPPGARQAAWLLVNAYLEVLRGRRRAGQLAATAVGEGVEQLRVVHPQPDRHVTLRRLYVTGSVPDKAEVVVTLDEAGRVWALTIQLVRLPCGWRCAYFRMV</sequence>